<gene>
    <name evidence="2" type="ORF">BAMA_24400</name>
</gene>
<keyword evidence="3" id="KW-1185">Reference proteome</keyword>
<dbReference type="RefSeq" id="WP_415782895.1">
    <property type="nucleotide sequence ID" value="NZ_CBCSJC010000008.1"/>
</dbReference>
<dbReference type="eggNOG" id="COG0737">
    <property type="taxonomic scope" value="Bacteria"/>
</dbReference>
<dbReference type="Proteomes" id="UP000027822">
    <property type="component" value="Unassembled WGS sequence"/>
</dbReference>
<comment type="caution">
    <text evidence="2">The sequence shown here is derived from an EMBL/GenBank/DDBJ whole genome shotgun (WGS) entry which is preliminary data.</text>
</comment>
<proteinExistence type="predicted"/>
<dbReference type="EMBL" id="JOTN01000009">
    <property type="protein sequence ID" value="KEK19154.1"/>
    <property type="molecule type" value="Genomic_DNA"/>
</dbReference>
<organism evidence="2 3">
    <name type="scientific">Bacillus manliponensis</name>
    <dbReference type="NCBI Taxonomy" id="574376"/>
    <lineage>
        <taxon>Bacteria</taxon>
        <taxon>Bacillati</taxon>
        <taxon>Bacillota</taxon>
        <taxon>Bacilli</taxon>
        <taxon>Bacillales</taxon>
        <taxon>Bacillaceae</taxon>
        <taxon>Bacillus</taxon>
        <taxon>Bacillus cereus group</taxon>
    </lineage>
</organism>
<dbReference type="PROSITE" id="PS51257">
    <property type="entry name" value="PROKAR_LIPOPROTEIN"/>
    <property type="match status" value="1"/>
</dbReference>
<dbReference type="AlphaFoldDB" id="A0A073JVW1"/>
<feature type="compositionally biased region" description="Basic and acidic residues" evidence="1">
    <location>
        <begin position="65"/>
        <end position="83"/>
    </location>
</feature>
<accession>A0A073JVW1</accession>
<protein>
    <recommendedName>
        <fullName evidence="4">Lipoprotein</fullName>
    </recommendedName>
</protein>
<sequence>MKKLFVTGLIGCTLLAGCEKAANTMPKEQESVSTVEQEKEVVNQAPKNEEVATEVQESEEVVNEEQEKTEEVAKVETKEEQPTKKIQGSPIQQQVDSRYIFPMKTVEGDTYTLHVFAKHEEYMVQEEAWAGASEGDQLYSGTYQLALQADSPTLYLQEAQIGEFQFNVSQKSGFVSKGSPDFFVALQRESSNFSSGKVFYIYKGKVMEVHIKDSEEGMGVFGTAFQALDNGKFMMAAYNNAEGIWHFTTYQVDFETGYAAEVDTRSLSFEEGEMYLQENFQ</sequence>
<reference evidence="2 3" key="1">
    <citation type="submission" date="2014-06" db="EMBL/GenBank/DDBJ databases">
        <title>Draft genome sequence of Bacillus manliponensis JCM 15802 (MCCC 1A00708).</title>
        <authorList>
            <person name="Lai Q."/>
            <person name="Liu Y."/>
            <person name="Shao Z."/>
        </authorList>
    </citation>
    <scope>NUCLEOTIDE SEQUENCE [LARGE SCALE GENOMIC DNA]</scope>
    <source>
        <strain evidence="2 3">JCM 15802</strain>
    </source>
</reference>
<feature type="region of interest" description="Disordered" evidence="1">
    <location>
        <begin position="26"/>
        <end position="89"/>
    </location>
</feature>
<evidence type="ECO:0008006" key="4">
    <source>
        <dbReference type="Google" id="ProtNLM"/>
    </source>
</evidence>
<evidence type="ECO:0000313" key="3">
    <source>
        <dbReference type="Proteomes" id="UP000027822"/>
    </source>
</evidence>
<evidence type="ECO:0000256" key="1">
    <source>
        <dbReference type="SAM" id="MobiDB-lite"/>
    </source>
</evidence>
<evidence type="ECO:0000313" key="2">
    <source>
        <dbReference type="EMBL" id="KEK19154.1"/>
    </source>
</evidence>
<name>A0A073JVW1_9BACI</name>